<accession>A0A7W6HIM2</accession>
<sequence length="151" mass="16041">MIATLLLVLVAPHVDSAIAAWAQRKERAGSGSGSLLPAALRRMARFAFLSLVIVLLGYEWALPGLTALEVDVSVIRAKALQIGLVVLVGAFLWNVVAVAVRRLDRREHQVPGAEGHAPPGSYATGDPASASRRLGQDRHPDPVGPYHSPDS</sequence>
<evidence type="ECO:0000313" key="4">
    <source>
        <dbReference type="Proteomes" id="UP000588647"/>
    </source>
</evidence>
<evidence type="ECO:0000313" key="3">
    <source>
        <dbReference type="EMBL" id="MBB4005653.1"/>
    </source>
</evidence>
<dbReference type="EMBL" id="JACIEM010000007">
    <property type="protein sequence ID" value="MBB4005653.1"/>
    <property type="molecule type" value="Genomic_DNA"/>
</dbReference>
<organism evidence="3 4">
    <name type="scientific">Aurantimonas endophytica</name>
    <dbReference type="NCBI Taxonomy" id="1522175"/>
    <lineage>
        <taxon>Bacteria</taxon>
        <taxon>Pseudomonadati</taxon>
        <taxon>Pseudomonadota</taxon>
        <taxon>Alphaproteobacteria</taxon>
        <taxon>Hyphomicrobiales</taxon>
        <taxon>Aurantimonadaceae</taxon>
        <taxon>Aurantimonas</taxon>
    </lineage>
</organism>
<gene>
    <name evidence="3" type="ORF">GGR03_004755</name>
</gene>
<proteinExistence type="predicted"/>
<comment type="caution">
    <text evidence="3">The sequence shown here is derived from an EMBL/GenBank/DDBJ whole genome shotgun (WGS) entry which is preliminary data.</text>
</comment>
<evidence type="ECO:0000256" key="2">
    <source>
        <dbReference type="SAM" id="Phobius"/>
    </source>
</evidence>
<dbReference type="AlphaFoldDB" id="A0A7W6HIM2"/>
<feature type="transmembrane region" description="Helical" evidence="2">
    <location>
        <begin position="82"/>
        <end position="100"/>
    </location>
</feature>
<keyword evidence="2" id="KW-0472">Membrane</keyword>
<name>A0A7W6HIM2_9HYPH</name>
<keyword evidence="2" id="KW-1133">Transmembrane helix</keyword>
<keyword evidence="4" id="KW-1185">Reference proteome</keyword>
<feature type="transmembrane region" description="Helical" evidence="2">
    <location>
        <begin position="43"/>
        <end position="61"/>
    </location>
</feature>
<keyword evidence="2" id="KW-0812">Transmembrane</keyword>
<evidence type="ECO:0000256" key="1">
    <source>
        <dbReference type="SAM" id="MobiDB-lite"/>
    </source>
</evidence>
<reference evidence="3 4" key="1">
    <citation type="submission" date="2020-08" db="EMBL/GenBank/DDBJ databases">
        <title>Genomic Encyclopedia of Type Strains, Phase IV (KMG-IV): sequencing the most valuable type-strain genomes for metagenomic binning, comparative biology and taxonomic classification.</title>
        <authorList>
            <person name="Goeker M."/>
        </authorList>
    </citation>
    <scope>NUCLEOTIDE SEQUENCE [LARGE SCALE GENOMIC DNA]</scope>
    <source>
        <strain evidence="3 4">DSM 103570</strain>
    </source>
</reference>
<dbReference type="Proteomes" id="UP000588647">
    <property type="component" value="Unassembled WGS sequence"/>
</dbReference>
<feature type="region of interest" description="Disordered" evidence="1">
    <location>
        <begin position="108"/>
        <end position="151"/>
    </location>
</feature>
<dbReference type="RefSeq" id="WP_252920349.1">
    <property type="nucleotide sequence ID" value="NZ_JAAAMM010000007.1"/>
</dbReference>
<protein>
    <submittedName>
        <fullName evidence="3">Uncharacterized protein</fullName>
    </submittedName>
</protein>